<evidence type="ECO:0000256" key="1">
    <source>
        <dbReference type="SAM" id="Coils"/>
    </source>
</evidence>
<feature type="coiled-coil region" evidence="1">
    <location>
        <begin position="46"/>
        <end position="76"/>
    </location>
</feature>
<evidence type="ECO:0000313" key="3">
    <source>
        <dbReference type="Proteomes" id="UP001215598"/>
    </source>
</evidence>
<name>A0AAD7K2M1_9AGAR</name>
<dbReference type="Proteomes" id="UP001215598">
    <property type="component" value="Unassembled WGS sequence"/>
</dbReference>
<keyword evidence="1" id="KW-0175">Coiled coil</keyword>
<dbReference type="AlphaFoldDB" id="A0AAD7K2M1"/>
<dbReference type="EMBL" id="JARKIB010000008">
    <property type="protein sequence ID" value="KAJ7777054.1"/>
    <property type="molecule type" value="Genomic_DNA"/>
</dbReference>
<sequence>MAPSGNPDLTPLPGSRHCSLLNSNVAALDSDVDIIRERVFVIDTRLTNIKNAIARLEQTKKQLEEEYASVLNLRTRTKAILSPLRRIPSEILSEIFSWTLPGAQDLLRRHQKMCITTSPWVLTHISNRWRSVAISDPSLWSLLTFNFGLGVAAAYPIPMVETQVARARNLKHHLYGSQNHFPHQIEIFRILIQQAPRWEDLDLELTPDLVPLLADLRGRIPLLQRLWIGWRSEPTGAIQPIHCFRQAPSLLDATVNPHSILFPVGNLTRYQLLCPWDVHARILKSAPNLVEALVGVRDQPVWPVQEPIDVPRLRRLATTKLQVLDSIRSPSLEELALQVSRASANSRVVATLESLLTRSSCTLWRLCISGVSGAQTSAVIRQISSIIDLRILIPASDLIPQINILLETLTVSDVDNAPVAPHLTSISFGVRKKASSGDVDYAEYLRMVTSRWKSPACALRHASLLISSQLGPDPATLDGLKMLRSEGLDGCSVVGKDAMSVLNSWVYATPIHY</sequence>
<comment type="caution">
    <text evidence="2">The sequence shown here is derived from an EMBL/GenBank/DDBJ whole genome shotgun (WGS) entry which is preliminary data.</text>
</comment>
<evidence type="ECO:0000313" key="2">
    <source>
        <dbReference type="EMBL" id="KAJ7777054.1"/>
    </source>
</evidence>
<organism evidence="2 3">
    <name type="scientific">Mycena metata</name>
    <dbReference type="NCBI Taxonomy" id="1033252"/>
    <lineage>
        <taxon>Eukaryota</taxon>
        <taxon>Fungi</taxon>
        <taxon>Dikarya</taxon>
        <taxon>Basidiomycota</taxon>
        <taxon>Agaricomycotina</taxon>
        <taxon>Agaricomycetes</taxon>
        <taxon>Agaricomycetidae</taxon>
        <taxon>Agaricales</taxon>
        <taxon>Marasmiineae</taxon>
        <taxon>Mycenaceae</taxon>
        <taxon>Mycena</taxon>
    </lineage>
</organism>
<keyword evidence="3" id="KW-1185">Reference proteome</keyword>
<protein>
    <recommendedName>
        <fullName evidence="4">F-box domain-containing protein</fullName>
    </recommendedName>
</protein>
<gene>
    <name evidence="2" type="ORF">B0H16DRAFT_947202</name>
</gene>
<reference evidence="2" key="1">
    <citation type="submission" date="2023-03" db="EMBL/GenBank/DDBJ databases">
        <title>Massive genome expansion in bonnet fungi (Mycena s.s.) driven by repeated elements and novel gene families across ecological guilds.</title>
        <authorList>
            <consortium name="Lawrence Berkeley National Laboratory"/>
            <person name="Harder C.B."/>
            <person name="Miyauchi S."/>
            <person name="Viragh M."/>
            <person name="Kuo A."/>
            <person name="Thoen E."/>
            <person name="Andreopoulos B."/>
            <person name="Lu D."/>
            <person name="Skrede I."/>
            <person name="Drula E."/>
            <person name="Henrissat B."/>
            <person name="Morin E."/>
            <person name="Kohler A."/>
            <person name="Barry K."/>
            <person name="LaButti K."/>
            <person name="Morin E."/>
            <person name="Salamov A."/>
            <person name="Lipzen A."/>
            <person name="Mereny Z."/>
            <person name="Hegedus B."/>
            <person name="Baldrian P."/>
            <person name="Stursova M."/>
            <person name="Weitz H."/>
            <person name="Taylor A."/>
            <person name="Grigoriev I.V."/>
            <person name="Nagy L.G."/>
            <person name="Martin F."/>
            <person name="Kauserud H."/>
        </authorList>
    </citation>
    <scope>NUCLEOTIDE SEQUENCE</scope>
    <source>
        <strain evidence="2">CBHHK182m</strain>
    </source>
</reference>
<accession>A0AAD7K2M1</accession>
<evidence type="ECO:0008006" key="4">
    <source>
        <dbReference type="Google" id="ProtNLM"/>
    </source>
</evidence>
<proteinExistence type="predicted"/>